<gene>
    <name evidence="1" type="ORF">ACFY35_21090</name>
</gene>
<sequence length="78" mass="8317">MISIGGHGPWFLPGDAPITIVCSELPPRLQDQLPIAPSDPDRSLGLIGGIDWNTVAQDDADPSRGYFEVIGETASRES</sequence>
<dbReference type="Proteomes" id="UP001602245">
    <property type="component" value="Unassembled WGS sequence"/>
</dbReference>
<keyword evidence="2" id="KW-1185">Reference proteome</keyword>
<name>A0ABW6WHS1_9ACTN</name>
<organism evidence="1 2">
    <name type="scientific">Paractinoplanes globisporus</name>
    <dbReference type="NCBI Taxonomy" id="113565"/>
    <lineage>
        <taxon>Bacteria</taxon>
        <taxon>Bacillati</taxon>
        <taxon>Actinomycetota</taxon>
        <taxon>Actinomycetes</taxon>
        <taxon>Micromonosporales</taxon>
        <taxon>Micromonosporaceae</taxon>
        <taxon>Paractinoplanes</taxon>
    </lineage>
</organism>
<proteinExistence type="predicted"/>
<evidence type="ECO:0000313" key="1">
    <source>
        <dbReference type="EMBL" id="MFF5291945.1"/>
    </source>
</evidence>
<evidence type="ECO:0000313" key="2">
    <source>
        <dbReference type="Proteomes" id="UP001602245"/>
    </source>
</evidence>
<dbReference type="RefSeq" id="WP_157295906.1">
    <property type="nucleotide sequence ID" value="NZ_JBIAZU010000003.1"/>
</dbReference>
<accession>A0ABW6WHS1</accession>
<protein>
    <submittedName>
        <fullName evidence="1">Uncharacterized protein</fullName>
    </submittedName>
</protein>
<comment type="caution">
    <text evidence="1">The sequence shown here is derived from an EMBL/GenBank/DDBJ whole genome shotgun (WGS) entry which is preliminary data.</text>
</comment>
<dbReference type="EMBL" id="JBIAZU010000003">
    <property type="protein sequence ID" value="MFF5291945.1"/>
    <property type="molecule type" value="Genomic_DNA"/>
</dbReference>
<reference evidence="1 2" key="1">
    <citation type="submission" date="2024-10" db="EMBL/GenBank/DDBJ databases">
        <title>The Natural Products Discovery Center: Release of the First 8490 Sequenced Strains for Exploring Actinobacteria Biosynthetic Diversity.</title>
        <authorList>
            <person name="Kalkreuter E."/>
            <person name="Kautsar S.A."/>
            <person name="Yang D."/>
            <person name="Bader C.D."/>
            <person name="Teijaro C.N."/>
            <person name="Fluegel L."/>
            <person name="Davis C.M."/>
            <person name="Simpson J.R."/>
            <person name="Lauterbach L."/>
            <person name="Steele A.D."/>
            <person name="Gui C."/>
            <person name="Meng S."/>
            <person name="Li G."/>
            <person name="Viehrig K."/>
            <person name="Ye F."/>
            <person name="Su P."/>
            <person name="Kiefer A.F."/>
            <person name="Nichols A."/>
            <person name="Cepeda A.J."/>
            <person name="Yan W."/>
            <person name="Fan B."/>
            <person name="Jiang Y."/>
            <person name="Adhikari A."/>
            <person name="Zheng C.-J."/>
            <person name="Schuster L."/>
            <person name="Cowan T.M."/>
            <person name="Smanski M.J."/>
            <person name="Chevrette M.G."/>
            <person name="De Carvalho L.P.S."/>
            <person name="Shen B."/>
        </authorList>
    </citation>
    <scope>NUCLEOTIDE SEQUENCE [LARGE SCALE GENOMIC DNA]</scope>
    <source>
        <strain evidence="1 2">NPDC000087</strain>
    </source>
</reference>